<keyword evidence="3" id="KW-1185">Reference proteome</keyword>
<dbReference type="AlphaFoldDB" id="A0A7J7ZY55"/>
<dbReference type="Proteomes" id="UP000527355">
    <property type="component" value="Unassembled WGS sequence"/>
</dbReference>
<organism evidence="2 3">
    <name type="scientific">Myotis myotis</name>
    <name type="common">Greater mouse-eared bat</name>
    <name type="synonym">Vespertilio myotis</name>
    <dbReference type="NCBI Taxonomy" id="51298"/>
    <lineage>
        <taxon>Eukaryota</taxon>
        <taxon>Metazoa</taxon>
        <taxon>Chordata</taxon>
        <taxon>Craniata</taxon>
        <taxon>Vertebrata</taxon>
        <taxon>Euteleostomi</taxon>
        <taxon>Mammalia</taxon>
        <taxon>Eutheria</taxon>
        <taxon>Laurasiatheria</taxon>
        <taxon>Chiroptera</taxon>
        <taxon>Yangochiroptera</taxon>
        <taxon>Vespertilionidae</taxon>
        <taxon>Myotis</taxon>
    </lineage>
</organism>
<evidence type="ECO:0000313" key="2">
    <source>
        <dbReference type="EMBL" id="KAF6379061.1"/>
    </source>
</evidence>
<dbReference type="EMBL" id="JABWUV010000002">
    <property type="protein sequence ID" value="KAF6379061.1"/>
    <property type="molecule type" value="Genomic_DNA"/>
</dbReference>
<proteinExistence type="predicted"/>
<dbReference type="VEuPathDB" id="HostDB:GeneID_118675337"/>
<accession>A0A7J7ZY55</accession>
<evidence type="ECO:0000313" key="3">
    <source>
        <dbReference type="Proteomes" id="UP000527355"/>
    </source>
</evidence>
<comment type="caution">
    <text evidence="2">The sequence shown here is derived from an EMBL/GenBank/DDBJ whole genome shotgun (WGS) entry which is preliminary data.</text>
</comment>
<sequence length="156" mass="16719">MRVEGTKQGRTPSSLAVPLAPEVTVWRRRLAPYAARDWAPAGEVITRRREGTRKEQVGRRAAPAGLELALRAFSFLGPGGPRWLSRASLPVRVFCAREARVADSTVTQGASPAEPATPSSGAPGRVGPSSLTFGSHCDPFLVRFSSERVTRLVLGT</sequence>
<name>A0A7J7ZY55_MYOMY</name>
<protein>
    <submittedName>
        <fullName evidence="2">Uncharacterized protein</fullName>
    </submittedName>
</protein>
<feature type="region of interest" description="Disordered" evidence="1">
    <location>
        <begin position="104"/>
        <end position="129"/>
    </location>
</feature>
<reference evidence="2 3" key="1">
    <citation type="journal article" date="2020" name="Nature">
        <title>Six reference-quality genomes reveal evolution of bat adaptations.</title>
        <authorList>
            <person name="Jebb D."/>
            <person name="Huang Z."/>
            <person name="Pippel M."/>
            <person name="Hughes G.M."/>
            <person name="Lavrichenko K."/>
            <person name="Devanna P."/>
            <person name="Winkler S."/>
            <person name="Jermiin L.S."/>
            <person name="Skirmuntt E.C."/>
            <person name="Katzourakis A."/>
            <person name="Burkitt-Gray L."/>
            <person name="Ray D.A."/>
            <person name="Sullivan K.A.M."/>
            <person name="Roscito J.G."/>
            <person name="Kirilenko B.M."/>
            <person name="Davalos L.M."/>
            <person name="Corthals A.P."/>
            <person name="Power M.L."/>
            <person name="Jones G."/>
            <person name="Ransome R.D."/>
            <person name="Dechmann D.K.N."/>
            <person name="Locatelli A.G."/>
            <person name="Puechmaille S.J."/>
            <person name="Fedrigo O."/>
            <person name="Jarvis E.D."/>
            <person name="Hiller M."/>
            <person name="Vernes S.C."/>
            <person name="Myers E.W."/>
            <person name="Teeling E.C."/>
        </authorList>
    </citation>
    <scope>NUCLEOTIDE SEQUENCE [LARGE SCALE GENOMIC DNA]</scope>
    <source>
        <strain evidence="2">MMyoMyo1</strain>
        <tissue evidence="2">Flight muscle</tissue>
    </source>
</reference>
<evidence type="ECO:0000256" key="1">
    <source>
        <dbReference type="SAM" id="MobiDB-lite"/>
    </source>
</evidence>
<gene>
    <name evidence="2" type="ORF">mMyoMyo1_009919</name>
</gene>